<dbReference type="Pfam" id="PF02493">
    <property type="entry name" value="MORN"/>
    <property type="match status" value="3"/>
</dbReference>
<dbReference type="InterPro" id="IPR003409">
    <property type="entry name" value="MORN"/>
</dbReference>
<dbReference type="AlphaFoldDB" id="A0A8J8NDX6"/>
<dbReference type="Gene3D" id="2.20.110.10">
    <property type="entry name" value="Histone H3 K4-specific methyltransferase SET7/9 N-terminal domain"/>
    <property type="match status" value="1"/>
</dbReference>
<evidence type="ECO:0000313" key="2">
    <source>
        <dbReference type="EMBL" id="TNV72999.1"/>
    </source>
</evidence>
<protein>
    <recommendedName>
        <fullName evidence="4">MORN repeat protein</fullName>
    </recommendedName>
</protein>
<dbReference type="PANTHER" id="PTHR23084">
    <property type="entry name" value="PHOSPHATIDYLINOSITOL-4-PHOSPHATE 5-KINASE RELATED"/>
    <property type="match status" value="1"/>
</dbReference>
<evidence type="ECO:0008006" key="4">
    <source>
        <dbReference type="Google" id="ProtNLM"/>
    </source>
</evidence>
<evidence type="ECO:0000256" key="1">
    <source>
        <dbReference type="ARBA" id="ARBA00022737"/>
    </source>
</evidence>
<dbReference type="OrthoDB" id="300500at2759"/>
<evidence type="ECO:0000313" key="3">
    <source>
        <dbReference type="Proteomes" id="UP000785679"/>
    </source>
</evidence>
<gene>
    <name evidence="2" type="ORF">FGO68_gene13915</name>
</gene>
<comment type="caution">
    <text evidence="2">The sequence shown here is derived from an EMBL/GenBank/DDBJ whole genome shotgun (WGS) entry which is preliminary data.</text>
</comment>
<accession>A0A8J8NDX6</accession>
<dbReference type="Proteomes" id="UP000785679">
    <property type="component" value="Unassembled WGS sequence"/>
</dbReference>
<reference evidence="2" key="1">
    <citation type="submission" date="2019-06" db="EMBL/GenBank/DDBJ databases">
        <authorList>
            <person name="Zheng W."/>
        </authorList>
    </citation>
    <scope>NUCLEOTIDE SEQUENCE</scope>
    <source>
        <strain evidence="2">QDHG01</strain>
    </source>
</reference>
<dbReference type="EMBL" id="RRYP01020221">
    <property type="protein sequence ID" value="TNV72999.1"/>
    <property type="molecule type" value="Genomic_DNA"/>
</dbReference>
<dbReference type="PANTHER" id="PTHR23084:SF263">
    <property type="entry name" value="MORN REPEAT-CONTAINING PROTEIN 1"/>
    <property type="match status" value="1"/>
</dbReference>
<sequence length="155" mass="18262">MLDGNRHGYGIVYTTDTSGNAWLYECQWEKGIPIEGRYIWIRRNSWFKFEGTLSHTYRLHGQGSVHGQDGYSYQGGYKEGEYHGQGKVIWSDGSSYEGGWQDHKYHGQGRETDKQGEYHEGEWKERKAIGVHRYYNREGQLLKIYDEDKKKEIKQ</sequence>
<keyword evidence="3" id="KW-1185">Reference proteome</keyword>
<organism evidence="2 3">
    <name type="scientific">Halteria grandinella</name>
    <dbReference type="NCBI Taxonomy" id="5974"/>
    <lineage>
        <taxon>Eukaryota</taxon>
        <taxon>Sar</taxon>
        <taxon>Alveolata</taxon>
        <taxon>Ciliophora</taxon>
        <taxon>Intramacronucleata</taxon>
        <taxon>Spirotrichea</taxon>
        <taxon>Stichotrichia</taxon>
        <taxon>Sporadotrichida</taxon>
        <taxon>Halteriidae</taxon>
        <taxon>Halteria</taxon>
    </lineage>
</organism>
<proteinExistence type="predicted"/>
<name>A0A8J8NDX6_HALGN</name>
<keyword evidence="1" id="KW-0677">Repeat</keyword>
<dbReference type="SUPFAM" id="SSF82185">
    <property type="entry name" value="Histone H3 K4-specific methyltransferase SET7/9 N-terminal domain"/>
    <property type="match status" value="1"/>
</dbReference>